<sequence length="273" mass="29855">MGLTSDGIPQRSLHGVDRRDGRRHGSCFGPNSNFALTSKFSFLSVGTFRRRIPEPVVEVSRPDVHHAGHAVIYFFVRLSNQTIASPMEGDRDFKLLVPERFFQLPSRAISLDPSQAREPILGGNGNFRLLGLQMRTSRSSGRIESPWRPFSIHAVHRNDDSYCSRSEKLKPTKMDGGFGISSLNDSICQLDPGSSSQLDPGPGLLVAFRWSFNGLIKANGGGIDDGPDQDHMVLSSRVIVVPGFDALGEHTGAGHNRNIVVPFGGRITQLRGP</sequence>
<evidence type="ECO:0000313" key="3">
    <source>
        <dbReference type="Proteomes" id="UP001552299"/>
    </source>
</evidence>
<dbReference type="AlphaFoldDB" id="A0ABD0UBF8"/>
<organism evidence="2 3">
    <name type="scientific">Dendrobium thyrsiflorum</name>
    <name type="common">Pinecone-like raceme dendrobium</name>
    <name type="synonym">Orchid</name>
    <dbReference type="NCBI Taxonomy" id="117978"/>
    <lineage>
        <taxon>Eukaryota</taxon>
        <taxon>Viridiplantae</taxon>
        <taxon>Streptophyta</taxon>
        <taxon>Embryophyta</taxon>
        <taxon>Tracheophyta</taxon>
        <taxon>Spermatophyta</taxon>
        <taxon>Magnoliopsida</taxon>
        <taxon>Liliopsida</taxon>
        <taxon>Asparagales</taxon>
        <taxon>Orchidaceae</taxon>
        <taxon>Epidendroideae</taxon>
        <taxon>Malaxideae</taxon>
        <taxon>Dendrobiinae</taxon>
        <taxon>Dendrobium</taxon>
    </lineage>
</organism>
<protein>
    <submittedName>
        <fullName evidence="2">Uncharacterized protein</fullName>
    </submittedName>
</protein>
<proteinExistence type="predicted"/>
<dbReference type="EMBL" id="JANQDX010000017">
    <property type="protein sequence ID" value="KAL0907691.1"/>
    <property type="molecule type" value="Genomic_DNA"/>
</dbReference>
<feature type="region of interest" description="Disordered" evidence="1">
    <location>
        <begin position="1"/>
        <end position="24"/>
    </location>
</feature>
<name>A0ABD0UBF8_DENTH</name>
<keyword evidence="3" id="KW-1185">Reference proteome</keyword>
<evidence type="ECO:0000256" key="1">
    <source>
        <dbReference type="SAM" id="MobiDB-lite"/>
    </source>
</evidence>
<reference evidence="2 3" key="1">
    <citation type="journal article" date="2024" name="Plant Biotechnol. J.">
        <title>Dendrobium thyrsiflorum genome and its molecular insights into genes involved in important horticultural traits.</title>
        <authorList>
            <person name="Chen B."/>
            <person name="Wang J.Y."/>
            <person name="Zheng P.J."/>
            <person name="Li K.L."/>
            <person name="Liang Y.M."/>
            <person name="Chen X.F."/>
            <person name="Zhang C."/>
            <person name="Zhao X."/>
            <person name="He X."/>
            <person name="Zhang G.Q."/>
            <person name="Liu Z.J."/>
            <person name="Xu Q."/>
        </authorList>
    </citation>
    <scope>NUCLEOTIDE SEQUENCE [LARGE SCALE GENOMIC DNA]</scope>
    <source>
        <strain evidence="2">GZMU011</strain>
    </source>
</reference>
<dbReference type="Proteomes" id="UP001552299">
    <property type="component" value="Unassembled WGS sequence"/>
</dbReference>
<comment type="caution">
    <text evidence="2">The sequence shown here is derived from an EMBL/GenBank/DDBJ whole genome shotgun (WGS) entry which is preliminary data.</text>
</comment>
<evidence type="ECO:0000313" key="2">
    <source>
        <dbReference type="EMBL" id="KAL0907691.1"/>
    </source>
</evidence>
<gene>
    <name evidence="2" type="ORF">M5K25_022121</name>
</gene>
<accession>A0ABD0UBF8</accession>